<feature type="transmembrane region" description="Helical" evidence="1">
    <location>
        <begin position="159"/>
        <end position="177"/>
    </location>
</feature>
<evidence type="ECO:0008006" key="4">
    <source>
        <dbReference type="Google" id="ProtNLM"/>
    </source>
</evidence>
<organism evidence="2 3">
    <name type="scientific">Caulifigura coniformis</name>
    <dbReference type="NCBI Taxonomy" id="2527983"/>
    <lineage>
        <taxon>Bacteria</taxon>
        <taxon>Pseudomonadati</taxon>
        <taxon>Planctomycetota</taxon>
        <taxon>Planctomycetia</taxon>
        <taxon>Planctomycetales</taxon>
        <taxon>Planctomycetaceae</taxon>
        <taxon>Caulifigura</taxon>
    </lineage>
</organism>
<dbReference type="Proteomes" id="UP000315700">
    <property type="component" value="Chromosome"/>
</dbReference>
<dbReference type="InterPro" id="IPR049500">
    <property type="entry name" value="Peptidase_M50B-like"/>
</dbReference>
<keyword evidence="1" id="KW-0812">Transmembrane</keyword>
<dbReference type="KEGG" id="ccos:Pan44_52370"/>
<dbReference type="RefSeq" id="WP_197453654.1">
    <property type="nucleotide sequence ID" value="NZ_CP036271.1"/>
</dbReference>
<feature type="transmembrane region" description="Helical" evidence="1">
    <location>
        <begin position="121"/>
        <end position="138"/>
    </location>
</feature>
<dbReference type="EMBL" id="CP036271">
    <property type="protein sequence ID" value="QDT57170.1"/>
    <property type="molecule type" value="Genomic_DNA"/>
</dbReference>
<protein>
    <recommendedName>
        <fullName evidence="4">Peptidase family M50</fullName>
    </recommendedName>
</protein>
<gene>
    <name evidence="2" type="ORF">Pan44_52370</name>
</gene>
<evidence type="ECO:0000313" key="3">
    <source>
        <dbReference type="Proteomes" id="UP000315700"/>
    </source>
</evidence>
<accession>A0A517SM29</accession>
<dbReference type="AlphaFoldDB" id="A0A517SM29"/>
<evidence type="ECO:0000256" key="1">
    <source>
        <dbReference type="SAM" id="Phobius"/>
    </source>
</evidence>
<name>A0A517SM29_9PLAN</name>
<feature type="transmembrane region" description="Helical" evidence="1">
    <location>
        <begin position="82"/>
        <end position="101"/>
    </location>
</feature>
<reference evidence="2 3" key="1">
    <citation type="submission" date="2019-02" db="EMBL/GenBank/DDBJ databases">
        <title>Deep-cultivation of Planctomycetes and their phenomic and genomic characterization uncovers novel biology.</title>
        <authorList>
            <person name="Wiegand S."/>
            <person name="Jogler M."/>
            <person name="Boedeker C."/>
            <person name="Pinto D."/>
            <person name="Vollmers J."/>
            <person name="Rivas-Marin E."/>
            <person name="Kohn T."/>
            <person name="Peeters S.H."/>
            <person name="Heuer A."/>
            <person name="Rast P."/>
            <person name="Oberbeckmann S."/>
            <person name="Bunk B."/>
            <person name="Jeske O."/>
            <person name="Meyerdierks A."/>
            <person name="Storesund J.E."/>
            <person name="Kallscheuer N."/>
            <person name="Luecker S."/>
            <person name="Lage O.M."/>
            <person name="Pohl T."/>
            <person name="Merkel B.J."/>
            <person name="Hornburger P."/>
            <person name="Mueller R.-W."/>
            <person name="Bruemmer F."/>
            <person name="Labrenz M."/>
            <person name="Spormann A.M."/>
            <person name="Op den Camp H."/>
            <person name="Overmann J."/>
            <person name="Amann R."/>
            <person name="Jetten M.S.M."/>
            <person name="Mascher T."/>
            <person name="Medema M.H."/>
            <person name="Devos D.P."/>
            <person name="Kaster A.-K."/>
            <person name="Ovreas L."/>
            <person name="Rohde M."/>
            <person name="Galperin M.Y."/>
            <person name="Jogler C."/>
        </authorList>
    </citation>
    <scope>NUCLEOTIDE SEQUENCE [LARGE SCALE GENOMIC DNA]</scope>
    <source>
        <strain evidence="2 3">Pan44</strain>
    </source>
</reference>
<feature type="transmembrane region" description="Helical" evidence="1">
    <location>
        <begin position="51"/>
        <end position="70"/>
    </location>
</feature>
<keyword evidence="1" id="KW-0472">Membrane</keyword>
<keyword evidence="1" id="KW-1133">Transmembrane helix</keyword>
<keyword evidence="3" id="KW-1185">Reference proteome</keyword>
<dbReference type="InParanoid" id="A0A517SM29"/>
<evidence type="ECO:0000313" key="2">
    <source>
        <dbReference type="EMBL" id="QDT57170.1"/>
    </source>
</evidence>
<sequence>MLTLACSWLGMQWVHEAGHVLGALATGGEVERVVLHPLSISRTDLRTNPRPLVVTWAGPAFGVLAPLILWGMARGFSLDSAYLFRFFAGFCCLANGAYIGLGSFDAVGDCGELLRNGAAMGELWLFGALSSASGLILWNGQGRHFGLGNNGQPVPFRHCAGLAAITVGLISAGNLFFGTG</sequence>
<dbReference type="Pfam" id="PF13398">
    <property type="entry name" value="Peptidase_M50B"/>
    <property type="match status" value="1"/>
</dbReference>
<proteinExistence type="predicted"/>